<gene>
    <name evidence="15" type="ORF">C7377_1647</name>
</gene>
<evidence type="ECO:0000313" key="15">
    <source>
        <dbReference type="EMBL" id="PVX50002.1"/>
    </source>
</evidence>
<dbReference type="EMBL" id="QENZ01000005">
    <property type="protein sequence ID" value="PVX50002.1"/>
    <property type="molecule type" value="Genomic_DNA"/>
</dbReference>
<keyword evidence="6 11" id="KW-0798">TonB box</keyword>
<dbReference type="InterPro" id="IPR012910">
    <property type="entry name" value="Plug_dom"/>
</dbReference>
<evidence type="ECO:0000256" key="3">
    <source>
        <dbReference type="ARBA" id="ARBA00022452"/>
    </source>
</evidence>
<dbReference type="Gene3D" id="2.40.170.20">
    <property type="entry name" value="TonB-dependent receptor, beta-barrel domain"/>
    <property type="match status" value="1"/>
</dbReference>
<dbReference type="Gene3D" id="2.170.130.10">
    <property type="entry name" value="TonB-dependent receptor, plug domain"/>
    <property type="match status" value="1"/>
</dbReference>
<evidence type="ECO:0000259" key="13">
    <source>
        <dbReference type="Pfam" id="PF00593"/>
    </source>
</evidence>
<keyword evidence="3 10" id="KW-1134">Transmembrane beta strand</keyword>
<comment type="caution">
    <text evidence="15">The sequence shown here is derived from an EMBL/GenBank/DDBJ whole genome shotgun (WGS) entry which is preliminary data.</text>
</comment>
<feature type="domain" description="TonB-dependent receptor-like beta-barrel" evidence="13">
    <location>
        <begin position="197"/>
        <end position="687"/>
    </location>
</feature>
<comment type="subcellular location">
    <subcellularLocation>
        <location evidence="1 10">Cell outer membrane</location>
        <topology evidence="1 10">Multi-pass membrane protein</topology>
    </subcellularLocation>
</comment>
<evidence type="ECO:0000256" key="6">
    <source>
        <dbReference type="ARBA" id="ARBA00023077"/>
    </source>
</evidence>
<dbReference type="Pfam" id="PF07715">
    <property type="entry name" value="Plug"/>
    <property type="match status" value="1"/>
</dbReference>
<dbReference type="PANTHER" id="PTHR30069:SF29">
    <property type="entry name" value="HEMOGLOBIN AND HEMOGLOBIN-HAPTOGLOBIN-BINDING PROTEIN 1-RELATED"/>
    <property type="match status" value="1"/>
</dbReference>
<dbReference type="PROSITE" id="PS52016">
    <property type="entry name" value="TONB_DEPENDENT_REC_3"/>
    <property type="match status" value="1"/>
</dbReference>
<evidence type="ECO:0000256" key="8">
    <source>
        <dbReference type="ARBA" id="ARBA00023170"/>
    </source>
</evidence>
<evidence type="ECO:0000256" key="9">
    <source>
        <dbReference type="ARBA" id="ARBA00023237"/>
    </source>
</evidence>
<organism evidence="15 16">
    <name type="scientific">Balneicella halophila</name>
    <dbReference type="NCBI Taxonomy" id="1537566"/>
    <lineage>
        <taxon>Bacteria</taxon>
        <taxon>Pseudomonadati</taxon>
        <taxon>Bacteroidota</taxon>
        <taxon>Bacteroidia</taxon>
        <taxon>Bacteroidales</taxon>
        <taxon>Balneicellaceae</taxon>
        <taxon>Balneicella</taxon>
    </lineage>
</organism>
<keyword evidence="7 10" id="KW-0472">Membrane</keyword>
<dbReference type="Proteomes" id="UP000251835">
    <property type="component" value="Unassembled WGS sequence"/>
</dbReference>
<evidence type="ECO:0000256" key="1">
    <source>
        <dbReference type="ARBA" id="ARBA00004571"/>
    </source>
</evidence>
<dbReference type="AlphaFoldDB" id="A0A7L4UN83"/>
<dbReference type="GO" id="GO:0015344">
    <property type="term" value="F:siderophore uptake transmembrane transporter activity"/>
    <property type="evidence" value="ECO:0007669"/>
    <property type="project" value="TreeGrafter"/>
</dbReference>
<reference evidence="15 16" key="1">
    <citation type="submission" date="2018-05" db="EMBL/GenBank/DDBJ databases">
        <title>Genomic Encyclopedia of Type Strains, Phase IV (KMG-IV): sequencing the most valuable type-strain genomes for metagenomic binning, comparative biology and taxonomic classification.</title>
        <authorList>
            <person name="Goeker M."/>
        </authorList>
    </citation>
    <scope>NUCLEOTIDE SEQUENCE [LARGE SCALE GENOMIC DNA]</scope>
    <source>
        <strain evidence="15 16">DSM 28579</strain>
    </source>
</reference>
<dbReference type="InterPro" id="IPR039426">
    <property type="entry name" value="TonB-dep_rcpt-like"/>
</dbReference>
<dbReference type="CDD" id="cd01347">
    <property type="entry name" value="ligand_gated_channel"/>
    <property type="match status" value="1"/>
</dbReference>
<evidence type="ECO:0000256" key="2">
    <source>
        <dbReference type="ARBA" id="ARBA00022448"/>
    </source>
</evidence>
<dbReference type="Pfam" id="PF00593">
    <property type="entry name" value="TonB_dep_Rec_b-barrel"/>
    <property type="match status" value="1"/>
</dbReference>
<keyword evidence="9 10" id="KW-0998">Cell outer membrane</keyword>
<dbReference type="GO" id="GO:0044718">
    <property type="term" value="P:siderophore transmembrane transport"/>
    <property type="evidence" value="ECO:0007669"/>
    <property type="project" value="TreeGrafter"/>
</dbReference>
<dbReference type="RefSeq" id="WP_116496864.1">
    <property type="nucleotide sequence ID" value="NZ_QENZ01000005.1"/>
</dbReference>
<evidence type="ECO:0000256" key="11">
    <source>
        <dbReference type="RuleBase" id="RU003357"/>
    </source>
</evidence>
<protein>
    <submittedName>
        <fullName evidence="15">Iron complex outermembrane receptor protein/vitamin B12 transporter</fullName>
    </submittedName>
</protein>
<accession>A0A7L4UN83</accession>
<feature type="signal peptide" evidence="12">
    <location>
        <begin position="1"/>
        <end position="19"/>
    </location>
</feature>
<keyword evidence="8 15" id="KW-0675">Receptor</keyword>
<name>A0A7L4UN83_BALHA</name>
<comment type="similarity">
    <text evidence="10 11">Belongs to the TonB-dependent receptor family.</text>
</comment>
<evidence type="ECO:0000313" key="16">
    <source>
        <dbReference type="Proteomes" id="UP000251835"/>
    </source>
</evidence>
<sequence>MKKLSILIISFFMLSIGYAKENVADTIKTQEIEEVVIYSSRTESKLKELPLKVEIINQKAISNSGLSSVEDLLKRSISIDLVQYPNYSTTFGFRGFAPAGHDASYVKVLVDGIPSGTVNLSILPLTDIERIEVLKGPFSSLYGTSAMGGLVNIITKKNTEKLTGNISAGYGSFNLLDLNASIGGKIKGGFSFDAATFYRKSDDYTSGEENFYTYNPTEELILGKESYGKEMKNTATDSKGGNLRLGYKFNDNWSLDVYQSYFLVDDVATNGGFYSENPSYIKDIDRYSIYGTLDGQINRHNIKFNPYYNNENSEFNSPTTGNKDFGNENKNFGFQLQDLFKIKKHVIIFGLDNDNINYTSNKFDPSNGQPIAPWNPDYTNNSLGAFVQANFKLGNRINLTAGGRYDFMKLKLEANDFLGNPESSEDHSVFNPNVGLKIKIDKNTSIHANVGTAYLAPKAMQKAGSYSISYTWGGNTYNTNYKGNPDLDPEKSITYDIGIGYHNIAQGIDLDATYFNTDHKDKIVNNVFVDPDPSNWGDEYYTYTNASKGRMDGVELVASYDFGSLADYAFSLKAYLNTTLLFNADVKSDEEDAQWEELKYVRKHTGNFGLHFKTDKKWDIKLNGRYIGSRITSKYSMSPQLEALINKNQPQYAKKGVLKYPQAIVFDAHLYYNLTDNFTIGFNANNILDENYAENDTYNMPGRNFLGRVSYRF</sequence>
<dbReference type="InterPro" id="IPR037066">
    <property type="entry name" value="Plug_dom_sf"/>
</dbReference>
<dbReference type="InterPro" id="IPR036942">
    <property type="entry name" value="Beta-barrel_TonB_sf"/>
</dbReference>
<evidence type="ECO:0000256" key="5">
    <source>
        <dbReference type="ARBA" id="ARBA00022729"/>
    </source>
</evidence>
<keyword evidence="5 12" id="KW-0732">Signal</keyword>
<dbReference type="OrthoDB" id="1109239at2"/>
<feature type="chain" id="PRO_5029639155" evidence="12">
    <location>
        <begin position="20"/>
        <end position="713"/>
    </location>
</feature>
<dbReference type="PANTHER" id="PTHR30069">
    <property type="entry name" value="TONB-DEPENDENT OUTER MEMBRANE RECEPTOR"/>
    <property type="match status" value="1"/>
</dbReference>
<evidence type="ECO:0000256" key="7">
    <source>
        <dbReference type="ARBA" id="ARBA00023136"/>
    </source>
</evidence>
<dbReference type="SUPFAM" id="SSF56935">
    <property type="entry name" value="Porins"/>
    <property type="match status" value="1"/>
</dbReference>
<evidence type="ECO:0000259" key="14">
    <source>
        <dbReference type="Pfam" id="PF07715"/>
    </source>
</evidence>
<keyword evidence="4 10" id="KW-0812">Transmembrane</keyword>
<proteinExistence type="inferred from homology"/>
<keyword evidence="2 10" id="KW-0813">Transport</keyword>
<evidence type="ECO:0000256" key="4">
    <source>
        <dbReference type="ARBA" id="ARBA00022692"/>
    </source>
</evidence>
<dbReference type="GO" id="GO:0009279">
    <property type="term" value="C:cell outer membrane"/>
    <property type="evidence" value="ECO:0007669"/>
    <property type="project" value="UniProtKB-SubCell"/>
</dbReference>
<dbReference type="InterPro" id="IPR000531">
    <property type="entry name" value="Beta-barrel_TonB"/>
</dbReference>
<evidence type="ECO:0000256" key="10">
    <source>
        <dbReference type="PROSITE-ProRule" id="PRU01360"/>
    </source>
</evidence>
<feature type="domain" description="TonB-dependent receptor plug" evidence="14">
    <location>
        <begin position="46"/>
        <end position="149"/>
    </location>
</feature>
<keyword evidence="16" id="KW-1185">Reference proteome</keyword>
<evidence type="ECO:0000256" key="12">
    <source>
        <dbReference type="SAM" id="SignalP"/>
    </source>
</evidence>